<dbReference type="PANTHER" id="PTHR11533">
    <property type="entry name" value="PROTEASE M1 ZINC METALLOPROTEASE"/>
    <property type="match status" value="1"/>
</dbReference>
<keyword evidence="6 14" id="KW-0031">Aminopeptidase</keyword>
<dbReference type="GO" id="GO:0043171">
    <property type="term" value="P:peptide catabolic process"/>
    <property type="evidence" value="ECO:0007669"/>
    <property type="project" value="TreeGrafter"/>
</dbReference>
<dbReference type="GO" id="GO:0016020">
    <property type="term" value="C:membrane"/>
    <property type="evidence" value="ECO:0007669"/>
    <property type="project" value="TreeGrafter"/>
</dbReference>
<evidence type="ECO:0000256" key="7">
    <source>
        <dbReference type="ARBA" id="ARBA00022670"/>
    </source>
</evidence>
<dbReference type="RefSeq" id="WP_072763558.1">
    <property type="nucleotide sequence ID" value="NZ_FQYX01000005.1"/>
</dbReference>
<dbReference type="PRINTS" id="PR00756">
    <property type="entry name" value="ALADIPTASE"/>
</dbReference>
<evidence type="ECO:0000256" key="11">
    <source>
        <dbReference type="ARBA" id="ARBA00023049"/>
    </source>
</evidence>
<evidence type="ECO:0000256" key="3">
    <source>
        <dbReference type="ARBA" id="ARBA00010136"/>
    </source>
</evidence>
<feature type="domain" description="Peptidase M1 membrane alanine aminopeptidase" evidence="12">
    <location>
        <begin position="232"/>
        <end position="433"/>
    </location>
</feature>
<dbReference type="Pfam" id="PF01433">
    <property type="entry name" value="Peptidase_M1"/>
    <property type="match status" value="1"/>
</dbReference>
<keyword evidence="15" id="KW-1185">Reference proteome</keyword>
<dbReference type="Gene3D" id="2.60.40.1730">
    <property type="entry name" value="tricorn interacting facor f3 domain"/>
    <property type="match status" value="1"/>
</dbReference>
<evidence type="ECO:0000259" key="12">
    <source>
        <dbReference type="Pfam" id="PF01433"/>
    </source>
</evidence>
<accession>A0A1M6DUY3</accession>
<gene>
    <name evidence="14" type="ORF">SAMN04487911_105141</name>
</gene>
<dbReference type="EMBL" id="FQYX01000005">
    <property type="protein sequence ID" value="SHI76939.1"/>
    <property type="molecule type" value="Genomic_DNA"/>
</dbReference>
<dbReference type="InterPro" id="IPR014782">
    <property type="entry name" value="Peptidase_M1_dom"/>
</dbReference>
<dbReference type="GO" id="GO:0005737">
    <property type="term" value="C:cytoplasm"/>
    <property type="evidence" value="ECO:0007669"/>
    <property type="project" value="TreeGrafter"/>
</dbReference>
<evidence type="ECO:0000259" key="13">
    <source>
        <dbReference type="Pfam" id="PF17900"/>
    </source>
</evidence>
<organism evidence="14 15">
    <name type="scientific">Arenibacter nanhaiticus</name>
    <dbReference type="NCBI Taxonomy" id="558155"/>
    <lineage>
        <taxon>Bacteria</taxon>
        <taxon>Pseudomonadati</taxon>
        <taxon>Bacteroidota</taxon>
        <taxon>Flavobacteriia</taxon>
        <taxon>Flavobacteriales</taxon>
        <taxon>Flavobacteriaceae</taxon>
        <taxon>Arenibacter</taxon>
    </lineage>
</organism>
<dbReference type="InterPro" id="IPR001930">
    <property type="entry name" value="Peptidase_M1"/>
</dbReference>
<dbReference type="GO" id="GO:0070006">
    <property type="term" value="F:metalloaminopeptidase activity"/>
    <property type="evidence" value="ECO:0007669"/>
    <property type="project" value="TreeGrafter"/>
</dbReference>
<dbReference type="EC" id="3.4.11.2" evidence="4"/>
<evidence type="ECO:0000313" key="15">
    <source>
        <dbReference type="Proteomes" id="UP000184231"/>
    </source>
</evidence>
<dbReference type="InterPro" id="IPR027268">
    <property type="entry name" value="Peptidase_M4/M1_CTD_sf"/>
</dbReference>
<comment type="cofactor">
    <cofactor evidence="2">
        <name>Zn(2+)</name>
        <dbReference type="ChEBI" id="CHEBI:29105"/>
    </cofactor>
</comment>
<keyword evidence="8" id="KW-0479">Metal-binding</keyword>
<evidence type="ECO:0000256" key="1">
    <source>
        <dbReference type="ARBA" id="ARBA00000098"/>
    </source>
</evidence>
<dbReference type="Pfam" id="PF17900">
    <property type="entry name" value="Peptidase_M1_N"/>
    <property type="match status" value="1"/>
</dbReference>
<evidence type="ECO:0000256" key="8">
    <source>
        <dbReference type="ARBA" id="ARBA00022723"/>
    </source>
</evidence>
<dbReference type="GO" id="GO:0008270">
    <property type="term" value="F:zinc ion binding"/>
    <property type="evidence" value="ECO:0007669"/>
    <property type="project" value="InterPro"/>
</dbReference>
<dbReference type="SUPFAM" id="SSF55486">
    <property type="entry name" value="Metalloproteases ('zincins'), catalytic domain"/>
    <property type="match status" value="1"/>
</dbReference>
<dbReference type="Gene3D" id="1.10.390.10">
    <property type="entry name" value="Neutral Protease Domain 2"/>
    <property type="match status" value="1"/>
</dbReference>
<dbReference type="STRING" id="558155.SAMN04487911_105141"/>
<keyword evidence="11" id="KW-0482">Metalloprotease</keyword>
<comment type="similarity">
    <text evidence="3">Belongs to the peptidase M1 family.</text>
</comment>
<keyword evidence="7" id="KW-0645">Protease</keyword>
<dbReference type="GO" id="GO:0006508">
    <property type="term" value="P:proteolysis"/>
    <property type="evidence" value="ECO:0007669"/>
    <property type="project" value="UniProtKB-KW"/>
</dbReference>
<name>A0A1M6DUY3_9FLAO</name>
<dbReference type="Proteomes" id="UP000184231">
    <property type="component" value="Unassembled WGS sequence"/>
</dbReference>
<dbReference type="InterPro" id="IPR050344">
    <property type="entry name" value="Peptidase_M1_aminopeptidases"/>
</dbReference>
<evidence type="ECO:0000256" key="4">
    <source>
        <dbReference type="ARBA" id="ARBA00012564"/>
    </source>
</evidence>
<dbReference type="OrthoDB" id="100605at2"/>
<evidence type="ECO:0000256" key="6">
    <source>
        <dbReference type="ARBA" id="ARBA00022438"/>
    </source>
</evidence>
<evidence type="ECO:0000256" key="9">
    <source>
        <dbReference type="ARBA" id="ARBA00022801"/>
    </source>
</evidence>
<protein>
    <recommendedName>
        <fullName evidence="5">Aminopeptidase N</fullName>
        <ecNumber evidence="4">3.4.11.2</ecNumber>
    </recommendedName>
</protein>
<dbReference type="GO" id="GO:0005615">
    <property type="term" value="C:extracellular space"/>
    <property type="evidence" value="ECO:0007669"/>
    <property type="project" value="TreeGrafter"/>
</dbReference>
<keyword evidence="10" id="KW-0862">Zinc</keyword>
<evidence type="ECO:0000256" key="10">
    <source>
        <dbReference type="ARBA" id="ARBA00022833"/>
    </source>
</evidence>
<dbReference type="PANTHER" id="PTHR11533:SF174">
    <property type="entry name" value="PUROMYCIN-SENSITIVE AMINOPEPTIDASE-RELATED"/>
    <property type="match status" value="1"/>
</dbReference>
<reference evidence="15" key="1">
    <citation type="submission" date="2016-11" db="EMBL/GenBank/DDBJ databases">
        <authorList>
            <person name="Varghese N."/>
            <person name="Submissions S."/>
        </authorList>
    </citation>
    <scope>NUCLEOTIDE SEQUENCE [LARGE SCALE GENOMIC DNA]</scope>
    <source>
        <strain evidence="15">CGMCC 1.8863</strain>
    </source>
</reference>
<comment type="catalytic activity">
    <reaction evidence="1">
        <text>Release of an N-terminal amino acid, Xaa-|-Yaa- from a peptide, amide or arylamide. Xaa is preferably Ala, but may be most amino acids including Pro (slow action). When a terminal hydrophobic residue is followed by a prolyl residue, the two may be released as an intact Xaa-Pro dipeptide.</text>
        <dbReference type="EC" id="3.4.11.2"/>
    </reaction>
</comment>
<evidence type="ECO:0000256" key="2">
    <source>
        <dbReference type="ARBA" id="ARBA00001947"/>
    </source>
</evidence>
<dbReference type="AlphaFoldDB" id="A0A1M6DUY3"/>
<dbReference type="InterPro" id="IPR042097">
    <property type="entry name" value="Aminopeptidase_N-like_N_sf"/>
</dbReference>
<proteinExistence type="inferred from homology"/>
<dbReference type="GO" id="GO:0016285">
    <property type="term" value="F:alanyl aminopeptidase activity"/>
    <property type="evidence" value="ECO:0007669"/>
    <property type="project" value="UniProtKB-EC"/>
</dbReference>
<dbReference type="CDD" id="cd09603">
    <property type="entry name" value="M1_APN_like"/>
    <property type="match status" value="1"/>
</dbReference>
<feature type="domain" description="Aminopeptidase N-like N-terminal" evidence="13">
    <location>
        <begin position="31"/>
        <end position="194"/>
    </location>
</feature>
<evidence type="ECO:0000313" key="14">
    <source>
        <dbReference type="EMBL" id="SHI76939.1"/>
    </source>
</evidence>
<sequence length="694" mass="80517">MKHLLYIVFLLVVCIVHGQHQDKVNFIKGKISLGIHPKNKSIQGSVNYSFTALEKVDSVFLDAKNMTFLSVLLNNKKVKFKADDQRLILYKKLKKNKTYTLDLNYKVQPKQAVYFIGWDSNLPNKQVWTQGQGKYTSHWLPSFDDMTEKVVFDMEIRFDKDYKAIANGELQDTLTVDGIKTWRYSMDKPMSSYLLAFAIGDYEKKELFTATKVPVELYYYPQDSALVAPTYKYTQEIFDFFEKEIGVPYPWGNYKQIPVRDFLYAGMENTSATIFSDAYMIDSIAFNDRNFVNINAHEMAHQWFGNLVTQESSESHWLHEGFATYYALLAEKEIFGAEYYYWKLYESAKQLAELSAKGQGESLLDPTASSLTFYEKGAWALHIIRENIGETAFKEGVNQYLRKNSFKNTNIEAFLAEMALVSGKDLSLFKEQWLQEKIFPFSVAKGSLKKGSESLLELFNLEQELITSQVNRSIAIQKYWNKTAVPQFKSHLVKTYYKSLPQELIKEIFDSNDIVLRQAIAIAAPEVPVGLKDEFESLLEDHSYITIEHVLYKLWINFPQDRSDYLLRTKEVVGLPSKNVRILWLTLALLTKDFEPHNKAVYFKELSGYTAPEFGMEVRQNAFQLLWDTIGFSDNNLLDLINASQHHSWQFKKFSQTMLKELMGHKEYRKRIIGLSEKLNEAEKRYIKNNLGAE</sequence>
<evidence type="ECO:0000256" key="5">
    <source>
        <dbReference type="ARBA" id="ARBA00015611"/>
    </source>
</evidence>
<keyword evidence="9" id="KW-0378">Hydrolase</keyword>
<dbReference type="SUPFAM" id="SSF63737">
    <property type="entry name" value="Leukotriene A4 hydrolase N-terminal domain"/>
    <property type="match status" value="1"/>
</dbReference>
<dbReference type="InterPro" id="IPR045357">
    <property type="entry name" value="Aminopeptidase_N-like_N"/>
</dbReference>
<dbReference type="GO" id="GO:0042277">
    <property type="term" value="F:peptide binding"/>
    <property type="evidence" value="ECO:0007669"/>
    <property type="project" value="TreeGrafter"/>
</dbReference>